<dbReference type="GO" id="GO:0015293">
    <property type="term" value="F:symporter activity"/>
    <property type="evidence" value="ECO:0007669"/>
    <property type="project" value="TreeGrafter"/>
</dbReference>
<keyword evidence="5 12" id="KW-0812">Transmembrane</keyword>
<evidence type="ECO:0000313" key="15">
    <source>
        <dbReference type="Proteomes" id="UP001167831"/>
    </source>
</evidence>
<evidence type="ECO:0000256" key="12">
    <source>
        <dbReference type="SAM" id="Phobius"/>
    </source>
</evidence>
<dbReference type="GO" id="GO:0005886">
    <property type="term" value="C:plasma membrane"/>
    <property type="evidence" value="ECO:0007669"/>
    <property type="project" value="UniProtKB-SubCell"/>
</dbReference>
<gene>
    <name evidence="13" type="ORF">QVN81_03530</name>
    <name evidence="14" type="ORF">QVN84_03070</name>
</gene>
<name>A0AAW7JRM7_9BACT</name>
<proteinExistence type="inferred from homology"/>
<keyword evidence="10" id="KW-0739">Sodium transport</keyword>
<feature type="transmembrane region" description="Helical" evidence="12">
    <location>
        <begin position="173"/>
        <end position="194"/>
    </location>
</feature>
<evidence type="ECO:0000313" key="16">
    <source>
        <dbReference type="Proteomes" id="UP001168478"/>
    </source>
</evidence>
<comment type="caution">
    <text evidence="14">The sequence shown here is derived from an EMBL/GenBank/DDBJ whole genome shotgun (WGS) entry which is preliminary data.</text>
</comment>
<feature type="transmembrane region" description="Helical" evidence="12">
    <location>
        <begin position="390"/>
        <end position="410"/>
    </location>
</feature>
<evidence type="ECO:0000256" key="5">
    <source>
        <dbReference type="ARBA" id="ARBA00022692"/>
    </source>
</evidence>
<evidence type="ECO:0000256" key="3">
    <source>
        <dbReference type="ARBA" id="ARBA00022448"/>
    </source>
</evidence>
<dbReference type="InterPro" id="IPR051163">
    <property type="entry name" value="Sodium:Solute_Symporter_SSF"/>
</dbReference>
<keyword evidence="6 12" id="KW-1133">Transmembrane helix</keyword>
<evidence type="ECO:0000256" key="10">
    <source>
        <dbReference type="ARBA" id="ARBA00023201"/>
    </source>
</evidence>
<protein>
    <submittedName>
        <fullName evidence="14">Sodium:solute symporter</fullName>
    </submittedName>
</protein>
<dbReference type="PROSITE" id="PS50283">
    <property type="entry name" value="NA_SOLUT_SYMP_3"/>
    <property type="match status" value="1"/>
</dbReference>
<evidence type="ECO:0000313" key="13">
    <source>
        <dbReference type="EMBL" id="MDN0022096.1"/>
    </source>
</evidence>
<keyword evidence="8" id="KW-0406">Ion transport</keyword>
<dbReference type="RefSeq" id="WP_289824754.1">
    <property type="nucleotide sequence ID" value="NZ_JAUEIE010000002.1"/>
</dbReference>
<keyword evidence="3" id="KW-0813">Transport</keyword>
<dbReference type="Proteomes" id="UP001168478">
    <property type="component" value="Unassembled WGS sequence"/>
</dbReference>
<feature type="transmembrane region" description="Helical" evidence="12">
    <location>
        <begin position="447"/>
        <end position="468"/>
    </location>
</feature>
<feature type="transmembrane region" description="Helical" evidence="12">
    <location>
        <begin position="147"/>
        <end position="166"/>
    </location>
</feature>
<dbReference type="PANTHER" id="PTHR42985">
    <property type="entry name" value="SODIUM-COUPLED MONOCARBOXYLATE TRANSPORTER"/>
    <property type="match status" value="1"/>
</dbReference>
<keyword evidence="7" id="KW-0915">Sodium</keyword>
<dbReference type="EMBL" id="JAUEIF010000002">
    <property type="protein sequence ID" value="MDN0024511.1"/>
    <property type="molecule type" value="Genomic_DNA"/>
</dbReference>
<sequence length="483" mass="53262">MIILYTLFAYFLVLLLISHVTGGKADNRTFFNGNRRSPWYMVAFGMVGASISGVTFVSVPGMVLTADMTYIQTCLGFILGYFAVAFVLLPVYYRLRLTSIYTYLDYRLGRSAYRTGASFFILSKLTGSAVRFYVVCAILQRFVLDAFGVPFAFTVVAMVGLIWLYTRRGGIRTLVWTDTFQTLCMFAALILIIYNVARHLGMTMGEAADLVASDSRSRVFVFDDWMTRQNFWKQFLSGIFIVIVMTGLDQDMMQKNLTCKSLREAQKDMCTYGFAFVPANLLFLSLGVLLVALASKEGVALPAAGDELLPMFAATGRMGMTVVVLFTVGVVASSFSSADSALTALTTSCCVDIWSRPDDEQLRRKVHLGMSVAFVVFILLFHSLNSTSVIDAIYVLCSYTYGPLLGLFAYGLLTRRGVSGRMVPVIAVASPLVCFAADSLSKQLTGYVFGYELLMLNGLLTFAGLWMTGKRHAGRGSRNRAEG</sequence>
<feature type="transmembrane region" description="Helical" evidence="12">
    <location>
        <begin position="422"/>
        <end position="441"/>
    </location>
</feature>
<feature type="transmembrane region" description="Helical" evidence="12">
    <location>
        <begin position="38"/>
        <end position="58"/>
    </location>
</feature>
<evidence type="ECO:0000256" key="7">
    <source>
        <dbReference type="ARBA" id="ARBA00023053"/>
    </source>
</evidence>
<evidence type="ECO:0000256" key="6">
    <source>
        <dbReference type="ARBA" id="ARBA00022989"/>
    </source>
</evidence>
<dbReference type="InterPro" id="IPR038377">
    <property type="entry name" value="Na/Glc_symporter_sf"/>
</dbReference>
<dbReference type="InterPro" id="IPR001734">
    <property type="entry name" value="Na/solute_symporter"/>
</dbReference>
<comment type="similarity">
    <text evidence="2 11">Belongs to the sodium:solute symporter (SSF) (TC 2.A.21) family.</text>
</comment>
<comment type="subcellular location">
    <subcellularLocation>
        <location evidence="1">Cell membrane</location>
        <topology evidence="1">Multi-pass membrane protein</topology>
    </subcellularLocation>
</comment>
<evidence type="ECO:0000313" key="14">
    <source>
        <dbReference type="EMBL" id="MDN0024511.1"/>
    </source>
</evidence>
<dbReference type="EMBL" id="JAUEIE010000002">
    <property type="protein sequence ID" value="MDN0022096.1"/>
    <property type="molecule type" value="Genomic_DNA"/>
</dbReference>
<feature type="transmembrane region" description="Helical" evidence="12">
    <location>
        <begin position="314"/>
        <end position="335"/>
    </location>
</feature>
<dbReference type="Proteomes" id="UP001167831">
    <property type="component" value="Unassembled WGS sequence"/>
</dbReference>
<organism evidence="14 16">
    <name type="scientific">Leyella lascolaii</name>
    <dbReference type="NCBI Taxonomy" id="1776379"/>
    <lineage>
        <taxon>Bacteria</taxon>
        <taxon>Pseudomonadati</taxon>
        <taxon>Bacteroidota</taxon>
        <taxon>Bacteroidia</taxon>
        <taxon>Bacteroidales</taxon>
        <taxon>Prevotellaceae</taxon>
        <taxon>Leyella</taxon>
    </lineage>
</organism>
<evidence type="ECO:0000256" key="9">
    <source>
        <dbReference type="ARBA" id="ARBA00023136"/>
    </source>
</evidence>
<evidence type="ECO:0000256" key="8">
    <source>
        <dbReference type="ARBA" id="ARBA00023065"/>
    </source>
</evidence>
<feature type="transmembrane region" description="Helical" evidence="12">
    <location>
        <begin position="269"/>
        <end position="294"/>
    </location>
</feature>
<evidence type="ECO:0000256" key="2">
    <source>
        <dbReference type="ARBA" id="ARBA00006434"/>
    </source>
</evidence>
<accession>A0AAW7JRM7</accession>
<evidence type="ECO:0000256" key="4">
    <source>
        <dbReference type="ARBA" id="ARBA00022475"/>
    </source>
</evidence>
<feature type="transmembrane region" description="Helical" evidence="12">
    <location>
        <begin position="70"/>
        <end position="93"/>
    </location>
</feature>
<dbReference type="GO" id="GO:0006814">
    <property type="term" value="P:sodium ion transport"/>
    <property type="evidence" value="ECO:0007669"/>
    <property type="project" value="UniProtKB-KW"/>
</dbReference>
<evidence type="ECO:0000256" key="1">
    <source>
        <dbReference type="ARBA" id="ARBA00004651"/>
    </source>
</evidence>
<feature type="transmembrane region" description="Helical" evidence="12">
    <location>
        <begin position="366"/>
        <end position="384"/>
    </location>
</feature>
<reference evidence="14" key="1">
    <citation type="submission" date="2023-06" db="EMBL/GenBank/DDBJ databases">
        <authorList>
            <person name="Zeman M."/>
            <person name="Kubasova T."/>
            <person name="Jahodarova E."/>
            <person name="Nykrynova M."/>
            <person name="Rychlik I."/>
        </authorList>
    </citation>
    <scope>NUCLEOTIDE SEQUENCE</scope>
    <source>
        <strain evidence="14">ET15</strain>
        <strain evidence="13">ET37</strain>
    </source>
</reference>
<evidence type="ECO:0000256" key="11">
    <source>
        <dbReference type="RuleBase" id="RU362091"/>
    </source>
</evidence>
<dbReference type="CDD" id="cd10326">
    <property type="entry name" value="SLC5sbd_NIS-like"/>
    <property type="match status" value="1"/>
</dbReference>
<keyword evidence="15" id="KW-1185">Reference proteome</keyword>
<keyword evidence="4" id="KW-1003">Cell membrane</keyword>
<keyword evidence="9 12" id="KW-0472">Membrane</keyword>
<reference evidence="14" key="2">
    <citation type="submission" date="2023-08" db="EMBL/GenBank/DDBJ databases">
        <title>Identification and characterization of horizontal gene transfer across gut microbiota members of farm animals based on homology search.</title>
        <authorList>
            <person name="Schwarzerova J."/>
            <person name="Nykrynova M."/>
            <person name="Jureckova K."/>
            <person name="Cejkova D."/>
            <person name="Rychlik I."/>
        </authorList>
    </citation>
    <scope>NUCLEOTIDE SEQUENCE</scope>
    <source>
        <strain evidence="14">ET15</strain>
        <strain evidence="13">ET37</strain>
    </source>
</reference>
<dbReference type="AlphaFoldDB" id="A0AAW7JRM7"/>
<dbReference type="Pfam" id="PF00474">
    <property type="entry name" value="SSF"/>
    <property type="match status" value="1"/>
</dbReference>
<dbReference type="PANTHER" id="PTHR42985:SF47">
    <property type="entry name" value="INTEGRAL MEMBRANE TRANSPORT PROTEIN"/>
    <property type="match status" value="1"/>
</dbReference>
<dbReference type="Gene3D" id="1.20.1730.10">
    <property type="entry name" value="Sodium/glucose cotransporter"/>
    <property type="match status" value="1"/>
</dbReference>